<dbReference type="PROSITE" id="PS50157">
    <property type="entry name" value="ZINC_FINGER_C2H2_2"/>
    <property type="match status" value="1"/>
</dbReference>
<feature type="compositionally biased region" description="Low complexity" evidence="2">
    <location>
        <begin position="370"/>
        <end position="380"/>
    </location>
</feature>
<evidence type="ECO:0000259" key="4">
    <source>
        <dbReference type="PROSITE" id="PS50157"/>
    </source>
</evidence>
<feature type="compositionally biased region" description="Basic and acidic residues" evidence="2">
    <location>
        <begin position="404"/>
        <end position="413"/>
    </location>
</feature>
<dbReference type="EMBL" id="JAKELL010000008">
    <property type="protein sequence ID" value="KAH8996659.1"/>
    <property type="molecule type" value="Genomic_DNA"/>
</dbReference>
<gene>
    <name evidence="5" type="ORF">EDB92DRAFT_1841078</name>
</gene>
<evidence type="ECO:0000313" key="5">
    <source>
        <dbReference type="EMBL" id="KAH8996659.1"/>
    </source>
</evidence>
<feature type="chain" id="PRO_5041913137" description="C2H2-type domain-containing protein" evidence="3">
    <location>
        <begin position="29"/>
        <end position="431"/>
    </location>
</feature>
<feature type="region of interest" description="Disordered" evidence="2">
    <location>
        <begin position="117"/>
        <end position="183"/>
    </location>
</feature>
<proteinExistence type="predicted"/>
<feature type="compositionally biased region" description="Acidic residues" evidence="2">
    <location>
        <begin position="414"/>
        <end position="431"/>
    </location>
</feature>
<dbReference type="PROSITE" id="PS00028">
    <property type="entry name" value="ZINC_FINGER_C2H2_1"/>
    <property type="match status" value="1"/>
</dbReference>
<keyword evidence="1" id="KW-0863">Zinc-finger</keyword>
<evidence type="ECO:0000256" key="3">
    <source>
        <dbReference type="SAM" id="SignalP"/>
    </source>
</evidence>
<sequence length="431" mass="45279">MSELSHSSTAFADASLSLLSLSIAAANAEPIEVPQDTAFDNDDYHPWHVGSAEGAPLLRSPTQGVAVHNGTKHRRLSSTGQARRRLSDARDAASRPSVVGLHTATIAPNSLASISISSSVSPPGPALPASSPQAPTGPVSIPMHGAPVARRGVSSSVPVDDGFSVSGSPPASTDSKPGVTSLVTRNGKKRGTIFTCESCSKVYRHPSCLIKHRWEHTPHWREASKFLLSKHQQVQLMEAAAILSHLTPSASGGSSLPDDRSLWPSYLSGGTLPPPLPAIDPTSQPISSSVPSGPRIHDYALPSTSVSGITRLRPGIIAVPTEPGSYSQQESGAPQSFTTSYGSLGVESLTFASSYQSSSAGVIVPHPRTSGSSDRWSPSSDESEFVEVEADATPSGGFSARGRFTREGDVSVKEEEEEEGEWDGMEMEMEL</sequence>
<dbReference type="GO" id="GO:0008270">
    <property type="term" value="F:zinc ion binding"/>
    <property type="evidence" value="ECO:0007669"/>
    <property type="project" value="UniProtKB-KW"/>
</dbReference>
<keyword evidence="1" id="KW-0862">Zinc</keyword>
<protein>
    <recommendedName>
        <fullName evidence="4">C2H2-type domain-containing protein</fullName>
    </recommendedName>
</protein>
<evidence type="ECO:0000256" key="1">
    <source>
        <dbReference type="PROSITE-ProRule" id="PRU00042"/>
    </source>
</evidence>
<feature type="signal peptide" evidence="3">
    <location>
        <begin position="1"/>
        <end position="28"/>
    </location>
</feature>
<reference evidence="5" key="1">
    <citation type="submission" date="2022-01" db="EMBL/GenBank/DDBJ databases">
        <title>Comparative genomics reveals a dynamic genome evolution in the ectomycorrhizal milk-cap (Lactarius) mushrooms.</title>
        <authorList>
            <consortium name="DOE Joint Genome Institute"/>
            <person name="Lebreton A."/>
            <person name="Tang N."/>
            <person name="Kuo A."/>
            <person name="LaButti K."/>
            <person name="Drula E."/>
            <person name="Barry K."/>
            <person name="Clum A."/>
            <person name="Lipzen A."/>
            <person name="Mousain D."/>
            <person name="Ng V."/>
            <person name="Wang R."/>
            <person name="Wang X."/>
            <person name="Dai Y."/>
            <person name="Henrissat B."/>
            <person name="Grigoriev I.V."/>
            <person name="Guerin-Laguette A."/>
            <person name="Yu F."/>
            <person name="Martin F.M."/>
        </authorList>
    </citation>
    <scope>NUCLEOTIDE SEQUENCE</scope>
    <source>
        <strain evidence="5">QP</strain>
    </source>
</reference>
<keyword evidence="1" id="KW-0479">Metal-binding</keyword>
<keyword evidence="6" id="KW-1185">Reference proteome</keyword>
<feature type="region of interest" description="Disordered" evidence="2">
    <location>
        <begin position="36"/>
        <end position="96"/>
    </location>
</feature>
<feature type="compositionally biased region" description="Acidic residues" evidence="2">
    <location>
        <begin position="381"/>
        <end position="390"/>
    </location>
</feature>
<accession>A0AAD4LN39</accession>
<dbReference type="Proteomes" id="UP001201163">
    <property type="component" value="Unassembled WGS sequence"/>
</dbReference>
<feature type="compositionally biased region" description="Low complexity" evidence="2">
    <location>
        <begin position="117"/>
        <end position="134"/>
    </location>
</feature>
<feature type="compositionally biased region" description="Polar residues" evidence="2">
    <location>
        <begin position="165"/>
        <end position="175"/>
    </location>
</feature>
<feature type="domain" description="C2H2-type" evidence="4">
    <location>
        <begin position="194"/>
        <end position="217"/>
    </location>
</feature>
<dbReference type="InterPro" id="IPR013087">
    <property type="entry name" value="Znf_C2H2_type"/>
</dbReference>
<comment type="caution">
    <text evidence="5">The sequence shown here is derived from an EMBL/GenBank/DDBJ whole genome shotgun (WGS) entry which is preliminary data.</text>
</comment>
<evidence type="ECO:0000313" key="6">
    <source>
        <dbReference type="Proteomes" id="UP001201163"/>
    </source>
</evidence>
<dbReference type="AlphaFoldDB" id="A0AAD4LN39"/>
<keyword evidence="3" id="KW-0732">Signal</keyword>
<feature type="region of interest" description="Disordered" evidence="2">
    <location>
        <begin position="365"/>
        <end position="431"/>
    </location>
</feature>
<evidence type="ECO:0000256" key="2">
    <source>
        <dbReference type="SAM" id="MobiDB-lite"/>
    </source>
</evidence>
<organism evidence="5 6">
    <name type="scientific">Lactarius akahatsu</name>
    <dbReference type="NCBI Taxonomy" id="416441"/>
    <lineage>
        <taxon>Eukaryota</taxon>
        <taxon>Fungi</taxon>
        <taxon>Dikarya</taxon>
        <taxon>Basidiomycota</taxon>
        <taxon>Agaricomycotina</taxon>
        <taxon>Agaricomycetes</taxon>
        <taxon>Russulales</taxon>
        <taxon>Russulaceae</taxon>
        <taxon>Lactarius</taxon>
    </lineage>
</organism>
<name>A0AAD4LN39_9AGAM</name>